<dbReference type="Gene3D" id="3.40.710.10">
    <property type="entry name" value="DD-peptidase/beta-lactamase superfamily"/>
    <property type="match status" value="1"/>
</dbReference>
<name>A0ABY1JUG0_9BACL</name>
<dbReference type="InterPro" id="IPR001119">
    <property type="entry name" value="SLH_dom"/>
</dbReference>
<proteinExistence type="predicted"/>
<organism evidence="2 3">
    <name type="scientific">Paenibacillus macquariensis</name>
    <dbReference type="NCBI Taxonomy" id="948756"/>
    <lineage>
        <taxon>Bacteria</taxon>
        <taxon>Bacillati</taxon>
        <taxon>Bacillota</taxon>
        <taxon>Bacilli</taxon>
        <taxon>Bacillales</taxon>
        <taxon>Paenibacillaceae</taxon>
        <taxon>Paenibacillus</taxon>
    </lineage>
</organism>
<protein>
    <submittedName>
        <fullName evidence="2">CubicO group peptidase, beta-lactamase class C family</fullName>
    </submittedName>
</protein>
<dbReference type="Pfam" id="PF00395">
    <property type="entry name" value="SLH"/>
    <property type="match status" value="1"/>
</dbReference>
<reference evidence="2 3" key="1">
    <citation type="submission" date="2017-01" db="EMBL/GenBank/DDBJ databases">
        <authorList>
            <person name="Varghese N."/>
            <person name="Submissions S."/>
        </authorList>
    </citation>
    <scope>NUCLEOTIDE SEQUENCE [LARGE SCALE GENOMIC DNA]</scope>
    <source>
        <strain evidence="2 3">ATCC 23464</strain>
    </source>
</reference>
<dbReference type="PROSITE" id="PS51272">
    <property type="entry name" value="SLH"/>
    <property type="match status" value="1"/>
</dbReference>
<dbReference type="PANTHER" id="PTHR46825:SF9">
    <property type="entry name" value="BETA-LACTAMASE-RELATED DOMAIN-CONTAINING PROTEIN"/>
    <property type="match status" value="1"/>
</dbReference>
<dbReference type="Proteomes" id="UP000186666">
    <property type="component" value="Unassembled WGS sequence"/>
</dbReference>
<dbReference type="InterPro" id="IPR012338">
    <property type="entry name" value="Beta-lactam/transpept-like"/>
</dbReference>
<dbReference type="InterPro" id="IPR050491">
    <property type="entry name" value="AmpC-like"/>
</dbReference>
<dbReference type="PANTHER" id="PTHR46825">
    <property type="entry name" value="D-ALANYL-D-ALANINE-CARBOXYPEPTIDASE/ENDOPEPTIDASE AMPH"/>
    <property type="match status" value="1"/>
</dbReference>
<feature type="domain" description="SLH" evidence="1">
    <location>
        <begin position="599"/>
        <end position="668"/>
    </location>
</feature>
<comment type="caution">
    <text evidence="2">The sequence shown here is derived from an EMBL/GenBank/DDBJ whole genome shotgun (WGS) entry which is preliminary data.</text>
</comment>
<dbReference type="InterPro" id="IPR001466">
    <property type="entry name" value="Beta-lactam-related"/>
</dbReference>
<accession>A0ABY1JUG0</accession>
<dbReference type="SUPFAM" id="SSF56601">
    <property type="entry name" value="beta-lactamase/transpeptidase-like"/>
    <property type="match status" value="1"/>
</dbReference>
<evidence type="ECO:0000259" key="1">
    <source>
        <dbReference type="PROSITE" id="PS51272"/>
    </source>
</evidence>
<sequence length="668" mass="74464">MKKRTRNISIAALLISSIIITSSTALIYNTKSNKTVSQPTTKVSSSGVLEPKEIEAFADPIFAEKMKKYNVNGSNFVVVKDGKVLVNKGYGYADKEKKTLVDKDTVFQIASVSKTFTALAALQLVEQGKIDLNHDINEYLGGMIVPNKTNKPLTMYDMLTYTTGFDYPDKALYVDPEYVNQDIPMKEFMTEHMPTVVRTPGEAYTYDNFAFLLAGFAIQTVSSMPFQQYMEKNVFKPLGMNSTSVRFTPELLSRMATNYDPDGKPHKAFGNAPTDGGQGSILSTGEDMAKYLIMFQQQGTVGGKEIISKKTTEQMQTYSVFADKSIPMTTVGGFEGYRNDLMNGHHVVLKGGNMPGHQSLVVLLPEQNTAFYMSYNNDSMMSLEVYGALMDHYFPDERTPEKTTYIPLSESDSTKYVGSYQNTRFYFLKSNFTYAEGNLLMETGTSGKHTLKMINPLLFEDESGNKLAFKKDHKDQIEYFYYTNPNSLDYGSDARKVHPKPAFADVPNDSVYITYITNLHSFNVISAKSGNLFEPLDTMTQGEFMDVAILAHGWATFNDYLEDNKEKIVSGVPGFDRNAPITRQIAAVMIQNLKQAKPATDIKLTGDTDSWAVNSITALVSQGIVDPDTKVKVDGSVDFRSKQPLLRQEASALLDLAFGYYTLPIKSK</sequence>
<evidence type="ECO:0000313" key="3">
    <source>
        <dbReference type="Proteomes" id="UP000186666"/>
    </source>
</evidence>
<evidence type="ECO:0000313" key="2">
    <source>
        <dbReference type="EMBL" id="SIQ79216.1"/>
    </source>
</evidence>
<gene>
    <name evidence="2" type="ORF">SAMN05421578_10470</name>
</gene>
<dbReference type="EMBL" id="FTNK01000004">
    <property type="protein sequence ID" value="SIQ79216.1"/>
    <property type="molecule type" value="Genomic_DNA"/>
</dbReference>
<keyword evidence="3" id="KW-1185">Reference proteome</keyword>
<dbReference type="RefSeq" id="WP_068585832.1">
    <property type="nucleotide sequence ID" value="NZ_FTNK01000004.1"/>
</dbReference>
<dbReference type="Pfam" id="PF00144">
    <property type="entry name" value="Beta-lactamase"/>
    <property type="match status" value="1"/>
</dbReference>